<evidence type="ECO:0000313" key="2">
    <source>
        <dbReference type="Proteomes" id="UP000553632"/>
    </source>
</evidence>
<accession>A0A7J6R5J3</accession>
<proteinExistence type="predicted"/>
<name>A0A7J6R5J3_PEROL</name>
<protein>
    <submittedName>
        <fullName evidence="1">Uncharacterized protein</fullName>
    </submittedName>
</protein>
<gene>
    <name evidence="1" type="ORF">FOZ63_017397</name>
</gene>
<keyword evidence="2" id="KW-1185">Reference proteome</keyword>
<organism evidence="1 2">
    <name type="scientific">Perkinsus olseni</name>
    <name type="common">Perkinsus atlanticus</name>
    <dbReference type="NCBI Taxonomy" id="32597"/>
    <lineage>
        <taxon>Eukaryota</taxon>
        <taxon>Sar</taxon>
        <taxon>Alveolata</taxon>
        <taxon>Perkinsozoa</taxon>
        <taxon>Perkinsea</taxon>
        <taxon>Perkinsida</taxon>
        <taxon>Perkinsidae</taxon>
        <taxon>Perkinsus</taxon>
    </lineage>
</organism>
<evidence type="ECO:0000313" key="1">
    <source>
        <dbReference type="EMBL" id="KAF4715206.1"/>
    </source>
</evidence>
<sequence>FTSSVVTNRRRSWWQPRALQWLPVSRLAHAHSSHMWDGNCRNSECSSCDDSIERGKSMFVEHGSA</sequence>
<comment type="caution">
    <text evidence="1">The sequence shown here is derived from an EMBL/GenBank/DDBJ whole genome shotgun (WGS) entry which is preliminary data.</text>
</comment>
<dbReference type="EMBL" id="JABANO010028398">
    <property type="protein sequence ID" value="KAF4715206.1"/>
    <property type="molecule type" value="Genomic_DNA"/>
</dbReference>
<dbReference type="AlphaFoldDB" id="A0A7J6R5J3"/>
<feature type="non-terminal residue" evidence="1">
    <location>
        <position position="1"/>
    </location>
</feature>
<feature type="non-terminal residue" evidence="1">
    <location>
        <position position="65"/>
    </location>
</feature>
<reference evidence="1 2" key="1">
    <citation type="submission" date="2020-04" db="EMBL/GenBank/DDBJ databases">
        <title>Perkinsus olseni comparative genomics.</title>
        <authorList>
            <person name="Bogema D.R."/>
        </authorList>
    </citation>
    <scope>NUCLEOTIDE SEQUENCE [LARGE SCALE GENOMIC DNA]</scope>
    <source>
        <strain evidence="1 2">ATCC PRA-207</strain>
    </source>
</reference>
<dbReference type="Proteomes" id="UP000553632">
    <property type="component" value="Unassembled WGS sequence"/>
</dbReference>